<evidence type="ECO:0000256" key="6">
    <source>
        <dbReference type="ARBA" id="ARBA00022792"/>
    </source>
</evidence>
<dbReference type="GeneID" id="19975186"/>
<evidence type="ECO:0000256" key="3">
    <source>
        <dbReference type="ARBA" id="ARBA00022448"/>
    </source>
</evidence>
<dbReference type="RefSeq" id="XP_008720392.1">
    <property type="nucleotide sequence ID" value="XM_008722170.1"/>
</dbReference>
<dbReference type="InterPro" id="IPR023395">
    <property type="entry name" value="MCP_dom_sf"/>
</dbReference>
<dbReference type="Proteomes" id="UP000030752">
    <property type="component" value="Unassembled WGS sequence"/>
</dbReference>
<evidence type="ECO:0000313" key="12">
    <source>
        <dbReference type="EMBL" id="ETN36860.1"/>
    </source>
</evidence>
<comment type="similarity">
    <text evidence="2 11">Belongs to the mitochondrial carrier (TC 2.A.29) family.</text>
</comment>
<sequence>MATVAISKAEIALPASPVPITSQQSRKKQLVSPGLSLFAGAVAGGTEAAITYPFEFSKTRAQLPDVAGGRKPNIVSILAKVVREDGPRAIYTGCSTLIIGTAFKASVRFLTFDSIKNLLANDQGQLSPMRGVAAGMAAGCVESIVAVTPTERIKTILIDDARGQRRFRGGLHAARTLVQERGFSALYRGLLSTTAKQSVTSAVRMGTYNVLKETGKRYDLRQNSATTFANGAVAGIVSVYASQPLDTIKTRAQSASGSSIAEAVTGIMKDRGVTGFWSGSTMRLGRLVLSGGIVFSVYEAVVGVFKPQ</sequence>
<name>W2RKM0_CYPE1</name>
<dbReference type="STRING" id="1220924.W2RKM0"/>
<dbReference type="SUPFAM" id="SSF103506">
    <property type="entry name" value="Mitochondrial carrier"/>
    <property type="match status" value="1"/>
</dbReference>
<gene>
    <name evidence="12" type="ORF">HMPREF1541_07847</name>
</gene>
<comment type="subcellular location">
    <subcellularLocation>
        <location evidence="1">Mitochondrion membrane</location>
        <topology evidence="1">Multi-pass membrane protein</topology>
    </subcellularLocation>
</comment>
<keyword evidence="5" id="KW-0677">Repeat</keyword>
<dbReference type="GO" id="GO:0006843">
    <property type="term" value="P:mitochondrial citrate transmembrane transport"/>
    <property type="evidence" value="ECO:0007669"/>
    <property type="project" value="TreeGrafter"/>
</dbReference>
<dbReference type="PANTHER" id="PTHR45788">
    <property type="entry name" value="SUCCINATE/FUMARATE MITOCHONDRIAL TRANSPORTER-RELATED"/>
    <property type="match status" value="1"/>
</dbReference>
<feature type="repeat" description="Solcar" evidence="10">
    <location>
        <begin position="126"/>
        <end position="214"/>
    </location>
</feature>
<keyword evidence="6" id="KW-0999">Mitochondrion inner membrane</keyword>
<dbReference type="GO" id="GO:0031966">
    <property type="term" value="C:mitochondrial membrane"/>
    <property type="evidence" value="ECO:0007669"/>
    <property type="project" value="UniProtKB-SubCell"/>
</dbReference>
<evidence type="ECO:0000256" key="7">
    <source>
        <dbReference type="ARBA" id="ARBA00022989"/>
    </source>
</evidence>
<keyword evidence="13" id="KW-1185">Reference proteome</keyword>
<feature type="repeat" description="Solcar" evidence="10">
    <location>
        <begin position="222"/>
        <end position="304"/>
    </location>
</feature>
<accession>W2RKM0</accession>
<dbReference type="PROSITE" id="PS50920">
    <property type="entry name" value="SOLCAR"/>
    <property type="match status" value="3"/>
</dbReference>
<evidence type="ECO:0000256" key="1">
    <source>
        <dbReference type="ARBA" id="ARBA00004225"/>
    </source>
</evidence>
<dbReference type="EMBL" id="KB822724">
    <property type="protein sequence ID" value="ETN36860.1"/>
    <property type="molecule type" value="Genomic_DNA"/>
</dbReference>
<dbReference type="AlphaFoldDB" id="W2RKM0"/>
<dbReference type="Pfam" id="PF00153">
    <property type="entry name" value="Mito_carr"/>
    <property type="match status" value="3"/>
</dbReference>
<dbReference type="InterPro" id="IPR018108">
    <property type="entry name" value="MCP_transmembrane"/>
</dbReference>
<evidence type="ECO:0000256" key="10">
    <source>
        <dbReference type="PROSITE-ProRule" id="PRU00282"/>
    </source>
</evidence>
<keyword evidence="7" id="KW-1133">Transmembrane helix</keyword>
<keyword evidence="4 10" id="KW-0812">Transmembrane</keyword>
<dbReference type="OrthoDB" id="44467at2759"/>
<evidence type="ECO:0000313" key="13">
    <source>
        <dbReference type="Proteomes" id="UP000030752"/>
    </source>
</evidence>
<keyword evidence="8" id="KW-0496">Mitochondrion</keyword>
<evidence type="ECO:0000256" key="11">
    <source>
        <dbReference type="RuleBase" id="RU000488"/>
    </source>
</evidence>
<dbReference type="GO" id="GO:0071913">
    <property type="term" value="F:citrate secondary active transmembrane transporter activity"/>
    <property type="evidence" value="ECO:0007669"/>
    <property type="project" value="TreeGrafter"/>
</dbReference>
<dbReference type="PANTHER" id="PTHR45788:SF3">
    <property type="entry name" value="TRICARBOXYLATE TRANSPORT PROTEIN"/>
    <property type="match status" value="1"/>
</dbReference>
<keyword evidence="9 10" id="KW-0472">Membrane</keyword>
<organism evidence="12 13">
    <name type="scientific">Cyphellophora europaea (strain CBS 101466)</name>
    <name type="common">Phialophora europaea</name>
    <dbReference type="NCBI Taxonomy" id="1220924"/>
    <lineage>
        <taxon>Eukaryota</taxon>
        <taxon>Fungi</taxon>
        <taxon>Dikarya</taxon>
        <taxon>Ascomycota</taxon>
        <taxon>Pezizomycotina</taxon>
        <taxon>Eurotiomycetes</taxon>
        <taxon>Chaetothyriomycetidae</taxon>
        <taxon>Chaetothyriales</taxon>
        <taxon>Cyphellophoraceae</taxon>
        <taxon>Cyphellophora</taxon>
    </lineage>
</organism>
<dbReference type="VEuPathDB" id="FungiDB:HMPREF1541_07847"/>
<dbReference type="HOGENOM" id="CLU_015166_5_1_1"/>
<dbReference type="InterPro" id="IPR049563">
    <property type="entry name" value="TXTP-like"/>
</dbReference>
<keyword evidence="3 11" id="KW-0813">Transport</keyword>
<evidence type="ECO:0008006" key="14">
    <source>
        <dbReference type="Google" id="ProtNLM"/>
    </source>
</evidence>
<dbReference type="eggNOG" id="KOG0756">
    <property type="taxonomic scope" value="Eukaryota"/>
</dbReference>
<evidence type="ECO:0000256" key="5">
    <source>
        <dbReference type="ARBA" id="ARBA00022737"/>
    </source>
</evidence>
<dbReference type="Gene3D" id="1.50.40.10">
    <property type="entry name" value="Mitochondrial carrier domain"/>
    <property type="match status" value="1"/>
</dbReference>
<reference evidence="12 13" key="1">
    <citation type="submission" date="2013-03" db="EMBL/GenBank/DDBJ databases">
        <title>The Genome Sequence of Phialophora europaea CBS 101466.</title>
        <authorList>
            <consortium name="The Broad Institute Genomics Platform"/>
            <person name="Cuomo C."/>
            <person name="de Hoog S."/>
            <person name="Gorbushina A."/>
            <person name="Walker B."/>
            <person name="Young S.K."/>
            <person name="Zeng Q."/>
            <person name="Gargeya S."/>
            <person name="Fitzgerald M."/>
            <person name="Haas B."/>
            <person name="Abouelleil A."/>
            <person name="Allen A.W."/>
            <person name="Alvarado L."/>
            <person name="Arachchi H.M."/>
            <person name="Berlin A.M."/>
            <person name="Chapman S.B."/>
            <person name="Gainer-Dewar J."/>
            <person name="Goldberg J."/>
            <person name="Griggs A."/>
            <person name="Gujja S."/>
            <person name="Hansen M."/>
            <person name="Howarth C."/>
            <person name="Imamovic A."/>
            <person name="Ireland A."/>
            <person name="Larimer J."/>
            <person name="McCowan C."/>
            <person name="Murphy C."/>
            <person name="Pearson M."/>
            <person name="Poon T.W."/>
            <person name="Priest M."/>
            <person name="Roberts A."/>
            <person name="Saif S."/>
            <person name="Shea T."/>
            <person name="Sisk P."/>
            <person name="Sykes S."/>
            <person name="Wortman J."/>
            <person name="Nusbaum C."/>
            <person name="Birren B."/>
        </authorList>
    </citation>
    <scope>NUCLEOTIDE SEQUENCE [LARGE SCALE GENOMIC DNA]</scope>
    <source>
        <strain evidence="12 13">CBS 101466</strain>
    </source>
</reference>
<protein>
    <recommendedName>
        <fullName evidence="14">Mitochondrial thiamine pyrophosphate carrier 1</fullName>
    </recommendedName>
</protein>
<evidence type="ECO:0000256" key="8">
    <source>
        <dbReference type="ARBA" id="ARBA00023128"/>
    </source>
</evidence>
<feature type="repeat" description="Solcar" evidence="10">
    <location>
        <begin position="31"/>
        <end position="118"/>
    </location>
</feature>
<evidence type="ECO:0000256" key="9">
    <source>
        <dbReference type="ARBA" id="ARBA00023136"/>
    </source>
</evidence>
<proteinExistence type="inferred from homology"/>
<evidence type="ECO:0000256" key="2">
    <source>
        <dbReference type="ARBA" id="ARBA00006375"/>
    </source>
</evidence>
<dbReference type="InParanoid" id="W2RKM0"/>
<evidence type="ECO:0000256" key="4">
    <source>
        <dbReference type="ARBA" id="ARBA00022692"/>
    </source>
</evidence>